<feature type="region of interest" description="Disordered" evidence="1">
    <location>
        <begin position="742"/>
        <end position="761"/>
    </location>
</feature>
<protein>
    <submittedName>
        <fullName evidence="2">Transcriptional regulator containing an aminotransferase domain</fullName>
    </submittedName>
</protein>
<organism evidence="2">
    <name type="scientific">Ganoderma boninense</name>
    <dbReference type="NCBI Taxonomy" id="34458"/>
    <lineage>
        <taxon>Eukaryota</taxon>
        <taxon>Fungi</taxon>
        <taxon>Dikarya</taxon>
        <taxon>Basidiomycota</taxon>
        <taxon>Agaricomycotina</taxon>
        <taxon>Agaricomycetes</taxon>
        <taxon>Polyporales</taxon>
        <taxon>Polyporaceae</taxon>
        <taxon>Ganoderma</taxon>
    </lineage>
</organism>
<reference evidence="2" key="1">
    <citation type="submission" date="2019-10" db="EMBL/GenBank/DDBJ databases">
        <authorList>
            <person name="Nor Muhammad N."/>
        </authorList>
    </citation>
    <scope>NUCLEOTIDE SEQUENCE</scope>
</reference>
<accession>A0A5K1K5S1</accession>
<dbReference type="AlphaFoldDB" id="A0A5K1K5S1"/>
<dbReference type="GO" id="GO:0008483">
    <property type="term" value="F:transaminase activity"/>
    <property type="evidence" value="ECO:0007669"/>
    <property type="project" value="UniProtKB-KW"/>
</dbReference>
<sequence>MIQQNWRTKLHTFSDEKQQIFTVTNAPPIIPHLATSVDADTLGDSSLGSLLRPQINIGYYPELPFLLRSVPVGDPLLSRLCVDPATLTPERYEGGWALADTVRQAWMSLEKGLLYVSELLLTSVEQSSCGTDARYAIRHQPHWSHPADSGYSTLHKTAQGAQMSIRRAHLAFQLLIARCSLAIALWRFPAPRDGHVPEVRTSHYNYDSDEVVPDWVAFLTKKGVPSSWIDTLCDSVISDFSFNLRVGAVFDPKDRITLPLTPVLRAANIPVFILWRSPEEIISCAHSLPFMKSFAPVCPGDFFLALANGPKGKPHIMTLCRDGHTRACPDFVAVDEITPPFGPYQYPGESRADFFARRERFRSDQIRQESQTEMKWRHERTAHAMTGLPPHRRSRVYLWVNAQILFPDLPPRWYGQEYRYPIPPSAYRSIWIVHPEGYRLYNPFFDEWDLWFPPGWGKLGSDDFSEVHSPPVASELVPSRSPIQPMVVAAQVQVNDDDVHHILDLDMSLFVQAPDHEPHDMVFPSNYHLGHWYGISITDSRIFPGVDYTMWARRLPQIFSEMAANLPQDPEQQSVIAGWVSAMLAGDLRSRALMHTWDLDSRNSSFLLHDREVRSCIALEHVGAPKHVEETDNVVRWVLVKFSKDADNIRCSILTTAMGALWLIRRLSEADTSRDATNSLLAVGIPFRTGLLLNRPPPPVYALPLASRRRLLPPWRKQGHRPTVQDYESYCQRVLELAARPHARRDKPLGSQGDADDGPSIQAARHLPVTIDKRGEAFYDDGLSLEELDIIAGVVKVYTGVHSQTEDASWWPKHSAWVRGGAYTGIWTPWQEHWFEERLKGIRAGRDGPLNATEWKDRLKGFKKAGNLADRVDKASWDFTFRNFVQRTDPQ</sequence>
<evidence type="ECO:0000313" key="2">
    <source>
        <dbReference type="EMBL" id="VWP01005.1"/>
    </source>
</evidence>
<evidence type="ECO:0000256" key="1">
    <source>
        <dbReference type="SAM" id="MobiDB-lite"/>
    </source>
</evidence>
<name>A0A5K1K5S1_9APHY</name>
<dbReference type="EMBL" id="LR729027">
    <property type="protein sequence ID" value="VWP01005.1"/>
    <property type="molecule type" value="Genomic_DNA"/>
</dbReference>
<keyword evidence="2" id="KW-0032">Aminotransferase</keyword>
<keyword evidence="2" id="KW-0808">Transferase</keyword>
<gene>
    <name evidence="2" type="primary">A5CVB7</name>
</gene>
<proteinExistence type="predicted"/>